<dbReference type="InterPro" id="IPR000408">
    <property type="entry name" value="Reg_chr_condens"/>
</dbReference>
<dbReference type="PROSITE" id="PS50012">
    <property type="entry name" value="RCC1_3"/>
    <property type="match status" value="1"/>
</dbReference>
<dbReference type="CDD" id="cd18186">
    <property type="entry name" value="BTB_POZ_ZBTB_KLHL-like"/>
    <property type="match status" value="1"/>
</dbReference>
<dbReference type="Pfam" id="PF00651">
    <property type="entry name" value="BTB"/>
    <property type="match status" value="1"/>
</dbReference>
<evidence type="ECO:0000313" key="3">
    <source>
        <dbReference type="EMBL" id="KAJ3425929.1"/>
    </source>
</evidence>
<evidence type="ECO:0000259" key="2">
    <source>
        <dbReference type="PROSITE" id="PS50097"/>
    </source>
</evidence>
<feature type="repeat" description="RCC1" evidence="1">
    <location>
        <begin position="222"/>
        <end position="273"/>
    </location>
</feature>
<dbReference type="InterPro" id="IPR000210">
    <property type="entry name" value="BTB/POZ_dom"/>
</dbReference>
<dbReference type="InterPro" id="IPR051553">
    <property type="entry name" value="Ran_GTPase-activating"/>
</dbReference>
<comment type="caution">
    <text evidence="3">The sequence shown here is derived from an EMBL/GenBank/DDBJ whole genome shotgun (WGS) entry which is preliminary data.</text>
</comment>
<name>A0AAV7YBC6_9EUKA</name>
<protein>
    <submittedName>
        <fullName evidence="3">Btk-binding protein-related</fullName>
    </submittedName>
</protein>
<dbReference type="EMBL" id="JANTQA010000070">
    <property type="protein sequence ID" value="KAJ3425929.1"/>
    <property type="molecule type" value="Genomic_DNA"/>
</dbReference>
<evidence type="ECO:0000256" key="1">
    <source>
        <dbReference type="PROSITE-ProRule" id="PRU00235"/>
    </source>
</evidence>
<gene>
    <name evidence="3" type="ORF">M0812_28375</name>
</gene>
<dbReference type="PROSITE" id="PS50097">
    <property type="entry name" value="BTB"/>
    <property type="match status" value="1"/>
</dbReference>
<dbReference type="Gene3D" id="2.130.10.30">
    <property type="entry name" value="Regulator of chromosome condensation 1/beta-lactamase-inhibitor protein II"/>
    <property type="match status" value="1"/>
</dbReference>
<dbReference type="AlphaFoldDB" id="A0AAV7YBC6"/>
<dbReference type="Proteomes" id="UP001146793">
    <property type="component" value="Unassembled WGS sequence"/>
</dbReference>
<dbReference type="SUPFAM" id="SSF54695">
    <property type="entry name" value="POZ domain"/>
    <property type="match status" value="1"/>
</dbReference>
<dbReference type="InterPro" id="IPR009091">
    <property type="entry name" value="RCC1/BLIP-II"/>
</dbReference>
<accession>A0AAV7YBC6</accession>
<organism evidence="3 4">
    <name type="scientific">Anaeramoeba flamelloides</name>
    <dbReference type="NCBI Taxonomy" id="1746091"/>
    <lineage>
        <taxon>Eukaryota</taxon>
        <taxon>Metamonada</taxon>
        <taxon>Anaeramoebidae</taxon>
        <taxon>Anaeramoeba</taxon>
    </lineage>
</organism>
<reference evidence="3" key="1">
    <citation type="submission" date="2022-08" db="EMBL/GenBank/DDBJ databases">
        <title>Novel sulphate-reducing endosymbionts in the free-living metamonad Anaeramoeba.</title>
        <authorList>
            <person name="Jerlstrom-Hultqvist J."/>
            <person name="Cepicka I."/>
            <person name="Gallot-Lavallee L."/>
            <person name="Salas-Leiva D."/>
            <person name="Curtis B.A."/>
            <person name="Zahonova K."/>
            <person name="Pipaliya S."/>
            <person name="Dacks J."/>
            <person name="Roger A.J."/>
        </authorList>
    </citation>
    <scope>NUCLEOTIDE SEQUENCE</scope>
    <source>
        <strain evidence="3">Busselton2</strain>
    </source>
</reference>
<proteinExistence type="predicted"/>
<sequence length="630" mass="73577">MSKSKSRIFCSGYESNLDYLFRSRDPNKTNLPYWTLITKIKKQKEIKKILLNGFYCMSGDYYDSNTDFNFLVWRGNSSLKLYCDAESLHSEKTKREQFRIQNEKIVDIFAGGETFLILTKSGNVYSLADFNYCVSCEIPLPDPENCYFEKIRSIPFFNDEENNRKVKSIATSQESNYFLCKDGQLGNGNTKNRWAPILIHENAKRIFGGMGAFHFFFITESNELFACGKNTNGQLSIGNNITQLIPQRVDNWNGNDILDIHCFKAHSVLITTDGKTFSCGSRSWNGTGLNKAFFTQIEAVKNKKMIKVAGQIDITLLLTSGNELYGWGFIKDNLYFNHPTNQYQNERERWIMPRKINLPQIYQNKSIALEISCGIRSILLYPKHINSLREDFKILFKSKKFCDSKLTLSNKEANKEKNEKKKIISIPIHKLIIELRTNLKINEIQKIFNENQFTEKQINIFLKWAYSGALNDKNEIILKKIFHSLNLSFPPQNSLKKDLLKLYNDNNSKDFSILVKKKRRERGTGNGNGNEDYDRVFVHKLILLIRSGLFRDMFESLNEKEKEIKQIKDYTRKSKQSMEILIKYFYTNKINLEADTDYKTIKRELKDSIKYYQLNEKSAFDLKLRELDKN</sequence>
<dbReference type="Gene3D" id="3.30.710.10">
    <property type="entry name" value="Potassium Channel Kv1.1, Chain A"/>
    <property type="match status" value="1"/>
</dbReference>
<feature type="domain" description="BTB" evidence="2">
    <location>
        <begin position="509"/>
        <end position="594"/>
    </location>
</feature>
<dbReference type="Pfam" id="PF00415">
    <property type="entry name" value="RCC1"/>
    <property type="match status" value="1"/>
</dbReference>
<dbReference type="SUPFAM" id="SSF50985">
    <property type="entry name" value="RCC1/BLIP-II"/>
    <property type="match status" value="1"/>
</dbReference>
<dbReference type="InterPro" id="IPR011333">
    <property type="entry name" value="SKP1/BTB/POZ_sf"/>
</dbReference>
<dbReference type="PANTHER" id="PTHR45982:SF1">
    <property type="entry name" value="REGULATOR OF CHROMOSOME CONDENSATION"/>
    <property type="match status" value="1"/>
</dbReference>
<evidence type="ECO:0000313" key="4">
    <source>
        <dbReference type="Proteomes" id="UP001146793"/>
    </source>
</evidence>
<dbReference type="PANTHER" id="PTHR45982">
    <property type="entry name" value="REGULATOR OF CHROMOSOME CONDENSATION"/>
    <property type="match status" value="1"/>
</dbReference>